<name>A0A840AX41_9HYPH</name>
<evidence type="ECO:0000313" key="2">
    <source>
        <dbReference type="Proteomes" id="UP000553963"/>
    </source>
</evidence>
<evidence type="ECO:0000313" key="1">
    <source>
        <dbReference type="EMBL" id="MBB3933351.1"/>
    </source>
</evidence>
<reference evidence="1 2" key="1">
    <citation type="submission" date="2020-08" db="EMBL/GenBank/DDBJ databases">
        <title>Genomic Encyclopedia of Type Strains, Phase IV (KMG-IV): sequencing the most valuable type-strain genomes for metagenomic binning, comparative biology and taxonomic classification.</title>
        <authorList>
            <person name="Goeker M."/>
        </authorList>
    </citation>
    <scope>NUCLEOTIDE SEQUENCE [LARGE SCALE GENOMIC DNA]</scope>
    <source>
        <strain evidence="1 2">DSM 25966</strain>
    </source>
</reference>
<accession>A0A840AX41</accession>
<proteinExistence type="predicted"/>
<comment type="caution">
    <text evidence="1">The sequence shown here is derived from an EMBL/GenBank/DDBJ whole genome shotgun (WGS) entry which is preliminary data.</text>
</comment>
<dbReference type="AlphaFoldDB" id="A0A840AX41"/>
<gene>
    <name evidence="1" type="ORF">GGR25_004424</name>
</gene>
<dbReference type="EMBL" id="JACIDS010000006">
    <property type="protein sequence ID" value="MBB3933351.1"/>
    <property type="molecule type" value="Genomic_DNA"/>
</dbReference>
<keyword evidence="2" id="KW-1185">Reference proteome</keyword>
<dbReference type="RefSeq" id="WP_183401014.1">
    <property type="nucleotide sequence ID" value="NZ_JACIDS010000006.1"/>
</dbReference>
<sequence>MTIDYLNQFPIPEAILPPQLRGLLAPVGDDPALRVEISTRWERDHHGPNRECMHMIMAAVPETALSALGVADETAHGVASFSVPAVDHQGGLPAFTPSISGHDYIVASWGNGSFYGYALAEKVWMSLGLSPRVLGGEQQRIVYDDLSLPEFGVAEGETSTQYYFSAQRDVRWTMSNEYLRRYLWMRGMHGVRVFFYEALVPDNPELRSIMGGQSHVYLAPAGGWYQLDIREFKGALLVQVWASVAAVTPDLCPVQTADGLAWPGVDGPMTNDRANALVNVETVYLDDRFLEKYEQSGFFETAPVNVHGQWHCSPSYLGQWSFTACVRVGRNLIRVPLRELYKPKPDREIVHAHGFALSAEQVQAFDQTEEHIVAKTGMFLAQLLDLGDGLSTLGGTLGIRSNAEDIVGFSRDELRRNGWLHYPALSRLAQVAPLSMTEQAFLSRCKSIHELWQRVPNGLLRDLLAKSGHARNNIKDFGSLKLLQALLNVLEKLNANGEKVDAFASNPAPVDLTTRNTALAALFVNNELRIADAHDAGGVLKGLEFLGFDTAAVNQGYGRALDHVFNGVIDGLKHFNGQLQSLLDR</sequence>
<protein>
    <submittedName>
        <fullName evidence="1">Uncharacterized protein</fullName>
    </submittedName>
</protein>
<organism evidence="1 2">
    <name type="scientific">Kaistia hirudinis</name>
    <dbReference type="NCBI Taxonomy" id="1293440"/>
    <lineage>
        <taxon>Bacteria</taxon>
        <taxon>Pseudomonadati</taxon>
        <taxon>Pseudomonadota</taxon>
        <taxon>Alphaproteobacteria</taxon>
        <taxon>Hyphomicrobiales</taxon>
        <taxon>Kaistiaceae</taxon>
        <taxon>Kaistia</taxon>
    </lineage>
</organism>
<dbReference type="Proteomes" id="UP000553963">
    <property type="component" value="Unassembled WGS sequence"/>
</dbReference>